<keyword evidence="3" id="KW-0378">Hydrolase</keyword>
<dbReference type="PANTHER" id="PTHR43784">
    <property type="entry name" value="GDSL-LIKE LIPASE/ACYLHYDROLASE, PUTATIVE (AFU_ORTHOLOGUE AFUA_2G00820)-RELATED"/>
    <property type="match status" value="1"/>
</dbReference>
<evidence type="ECO:0000259" key="2">
    <source>
        <dbReference type="Pfam" id="PF13472"/>
    </source>
</evidence>
<evidence type="ECO:0000313" key="3">
    <source>
        <dbReference type="EMBL" id="QYC10142.1"/>
    </source>
</evidence>
<evidence type="ECO:0000313" key="4">
    <source>
        <dbReference type="Proteomes" id="UP000824334"/>
    </source>
</evidence>
<sequence length="398" mass="42004">MIRFGCAAIALASALLGSTALAQDAAVWRPAWTAAAAPARFDGTPEAPLGYLDQTIRQDIRVGVAAKAVSLRVSNELGQEPLTLRDMTAAGPDGRVLPVAFGGAREIVIPVGVALVSDPLAIDLKRSDLLTVSLHAPGPTRGVVRRTAVRLGQGDAAVSSDAPLERRQSFISAVYALTDAPPAVVVALGDSITEGATSTLGADADWPSVLGRRLEATCPGAFVVVNAGISGNQVVRDGRSPNVRARLDRDVLSLPGVTHVLLIEGINDIRHDGNPNNPGRSADEVIASYRQIISRLHLRGIKVIGGTLTAFGGSERFDERSETARQTVNAYIRDSGEFDGVADFDLATRNPDRPEDLRLDFGRDDRLHPNDSGYDAMAQAVDLSLFTAETSACNPVLP</sequence>
<keyword evidence="4" id="KW-1185">Reference proteome</keyword>
<dbReference type="GO" id="GO:0016787">
    <property type="term" value="F:hydrolase activity"/>
    <property type="evidence" value="ECO:0007669"/>
    <property type="project" value="UniProtKB-KW"/>
</dbReference>
<dbReference type="EMBL" id="CP080034">
    <property type="protein sequence ID" value="QYC10142.1"/>
    <property type="molecule type" value="Genomic_DNA"/>
</dbReference>
<feature type="signal peptide" evidence="1">
    <location>
        <begin position="1"/>
        <end position="22"/>
    </location>
</feature>
<proteinExistence type="predicted"/>
<organism evidence="3 4">
    <name type="scientific">Brevundimonas nasdae</name>
    <dbReference type="NCBI Taxonomy" id="172043"/>
    <lineage>
        <taxon>Bacteria</taxon>
        <taxon>Pseudomonadati</taxon>
        <taxon>Pseudomonadota</taxon>
        <taxon>Alphaproteobacteria</taxon>
        <taxon>Caulobacterales</taxon>
        <taxon>Caulobacteraceae</taxon>
        <taxon>Brevundimonas</taxon>
    </lineage>
</organism>
<dbReference type="PANTHER" id="PTHR43784:SF2">
    <property type="entry name" value="GDSL-LIKE LIPASE_ACYLHYDROLASE, PUTATIVE (AFU_ORTHOLOGUE AFUA_2G00820)-RELATED"/>
    <property type="match status" value="1"/>
</dbReference>
<feature type="domain" description="SGNH hydrolase-type esterase" evidence="2">
    <location>
        <begin position="187"/>
        <end position="376"/>
    </location>
</feature>
<evidence type="ECO:0000256" key="1">
    <source>
        <dbReference type="SAM" id="SignalP"/>
    </source>
</evidence>
<dbReference type="Pfam" id="PF13472">
    <property type="entry name" value="Lipase_GDSL_2"/>
    <property type="match status" value="1"/>
</dbReference>
<dbReference type="GeneID" id="94376895"/>
<feature type="chain" id="PRO_5045305168" evidence="1">
    <location>
        <begin position="23"/>
        <end position="398"/>
    </location>
</feature>
<accession>A0ABX8TJC5</accession>
<gene>
    <name evidence="3" type="ORF">KWG56_16515</name>
</gene>
<protein>
    <submittedName>
        <fullName evidence="3">SGNH/GDSL hydrolase family protein</fullName>
    </submittedName>
</protein>
<dbReference type="CDD" id="cd01830">
    <property type="entry name" value="XynE_like"/>
    <property type="match status" value="1"/>
</dbReference>
<dbReference type="RefSeq" id="WP_219352976.1">
    <property type="nucleotide sequence ID" value="NZ_CP080034.1"/>
</dbReference>
<reference evidence="3 4" key="1">
    <citation type="submission" date="2021-07" db="EMBL/GenBank/DDBJ databases">
        <title>Isolation and characterization of bacteria from a gold mining with a capacity of golden bioaccumulation.</title>
        <authorList>
            <person name="Yang X.J."/>
        </authorList>
    </citation>
    <scope>NUCLEOTIDE SEQUENCE [LARGE SCALE GENOMIC DNA]</scope>
    <source>
        <strain evidence="3 4">Au29</strain>
    </source>
</reference>
<dbReference type="InterPro" id="IPR053140">
    <property type="entry name" value="GDSL_Rv0518-like"/>
</dbReference>
<name>A0ABX8TJC5_9CAUL</name>
<dbReference type="Proteomes" id="UP000824334">
    <property type="component" value="Chromosome"/>
</dbReference>
<keyword evidence="1" id="KW-0732">Signal</keyword>
<dbReference type="InterPro" id="IPR013830">
    <property type="entry name" value="SGNH_hydro"/>
</dbReference>